<keyword evidence="5 6" id="KW-0472">Membrane</keyword>
<dbReference type="EMBL" id="CP003752">
    <property type="protein sequence ID" value="AFQ17824.1"/>
    <property type="molecule type" value="Genomic_DNA"/>
</dbReference>
<feature type="transmembrane region" description="Helical" evidence="6">
    <location>
        <begin position="325"/>
        <end position="349"/>
    </location>
</feature>
<dbReference type="Proteomes" id="UP000005259">
    <property type="component" value="Chromosome"/>
</dbReference>
<accession>A0A9W3NZC0</accession>
<feature type="transmembrane region" description="Helical" evidence="6">
    <location>
        <begin position="40"/>
        <end position="59"/>
    </location>
</feature>
<dbReference type="PANTHER" id="PTHR30250:SF28">
    <property type="entry name" value="POLYSACCHARIDE BIOSYNTHESIS PROTEIN"/>
    <property type="match status" value="1"/>
</dbReference>
<comment type="subcellular location">
    <subcellularLocation>
        <location evidence="1">Cell membrane</location>
        <topology evidence="1">Multi-pass membrane protein</topology>
    </subcellularLocation>
</comment>
<dbReference type="KEGG" id="bti:BTG_22040"/>
<evidence type="ECO:0000256" key="1">
    <source>
        <dbReference type="ARBA" id="ARBA00004651"/>
    </source>
</evidence>
<keyword evidence="2" id="KW-1003">Cell membrane</keyword>
<reference evidence="7 8" key="1">
    <citation type="submission" date="2012-08" db="EMBL/GenBank/DDBJ databases">
        <authorList>
            <person name="Doggett N."/>
            <person name="Teshima H."/>
            <person name="Bruce D."/>
            <person name="Detter J.C."/>
            <person name="Johnson S.L."/>
            <person name="Han C."/>
        </authorList>
    </citation>
    <scope>NUCLEOTIDE SEQUENCE [LARGE SCALE GENOMIC DNA]</scope>
    <source>
        <strain evidence="7 8">HD-771</strain>
    </source>
</reference>
<evidence type="ECO:0000313" key="8">
    <source>
        <dbReference type="Proteomes" id="UP000005259"/>
    </source>
</evidence>
<feature type="transmembrane region" description="Helical" evidence="6">
    <location>
        <begin position="80"/>
        <end position="102"/>
    </location>
</feature>
<feature type="transmembrane region" description="Helical" evidence="6">
    <location>
        <begin position="356"/>
        <end position="377"/>
    </location>
</feature>
<keyword evidence="3 6" id="KW-0812">Transmembrane</keyword>
<sequence length="416" mass="47239">MLKNDFVKNAMKLLTGTTIAHAITFLFSPIITRVYSPSEFGLYTLFLTIGTSLGLFATMRYEMAILLPKDEKEADSLKKLCISSSLMISTIILFATLIYNSISNEGNKLFLGLFIFVLFTGLYQTYYYLSNRSNDYKGMGNSRIIQTLLFSVLSIAFYKIGGNGLVIAHILSVIASYIYLKNRRSNNFFEINFQLKGSRSIIKVAKKYKDMPMYNSIHAFMDVIMNNGLLFLISIFYGSAVLGLYSFAWKVLRAPLAVIGSAVGQVYLNRASQYYNDKQAIKPLMNKIIFRLLLVALPLFLILGLEGDVIFSFVFGQSWKEAGSYVQILSPWLFFNFMSSPIVQTFVVLNKQRNALVYSFIQTVMTISTIIAIPFFSKDIYTLLPWLSLIGSLSCIVFIIWIYKIVSEYEKKIISE</sequence>
<evidence type="ECO:0000256" key="6">
    <source>
        <dbReference type="SAM" id="Phobius"/>
    </source>
</evidence>
<evidence type="ECO:0000313" key="7">
    <source>
        <dbReference type="EMBL" id="AFQ17824.1"/>
    </source>
</evidence>
<proteinExistence type="predicted"/>
<feature type="transmembrane region" description="Helical" evidence="6">
    <location>
        <begin position="223"/>
        <end position="245"/>
    </location>
</feature>
<feature type="transmembrane region" description="Helical" evidence="6">
    <location>
        <begin position="12"/>
        <end position="34"/>
    </location>
</feature>
<dbReference type="GO" id="GO:0005886">
    <property type="term" value="C:plasma membrane"/>
    <property type="evidence" value="ECO:0007669"/>
    <property type="project" value="UniProtKB-SubCell"/>
</dbReference>
<evidence type="ECO:0000256" key="3">
    <source>
        <dbReference type="ARBA" id="ARBA00022692"/>
    </source>
</evidence>
<gene>
    <name evidence="7" type="ORF">BTG_22040</name>
</gene>
<feature type="transmembrane region" description="Helical" evidence="6">
    <location>
        <begin position="108"/>
        <end position="129"/>
    </location>
</feature>
<dbReference type="InterPro" id="IPR050833">
    <property type="entry name" value="Poly_Biosynth_Transport"/>
</dbReference>
<dbReference type="PANTHER" id="PTHR30250">
    <property type="entry name" value="PST FAMILY PREDICTED COLANIC ACID TRANSPORTER"/>
    <property type="match status" value="1"/>
</dbReference>
<protein>
    <submittedName>
        <fullName evidence="7">Polysaccharide biosynthesis protein</fullName>
    </submittedName>
</protein>
<dbReference type="Pfam" id="PF13440">
    <property type="entry name" value="Polysacc_synt_3"/>
    <property type="match status" value="1"/>
</dbReference>
<evidence type="ECO:0000256" key="5">
    <source>
        <dbReference type="ARBA" id="ARBA00023136"/>
    </source>
</evidence>
<keyword evidence="4 6" id="KW-1133">Transmembrane helix</keyword>
<name>A0A9W3NZC0_BACTU</name>
<evidence type="ECO:0000256" key="4">
    <source>
        <dbReference type="ARBA" id="ARBA00022989"/>
    </source>
</evidence>
<organism evidence="7 8">
    <name type="scientific">Bacillus thuringiensis HD-771</name>
    <dbReference type="NCBI Taxonomy" id="1218175"/>
    <lineage>
        <taxon>Bacteria</taxon>
        <taxon>Bacillati</taxon>
        <taxon>Bacillota</taxon>
        <taxon>Bacilli</taxon>
        <taxon>Bacillales</taxon>
        <taxon>Bacillaceae</taxon>
        <taxon>Bacillus</taxon>
        <taxon>Bacillus cereus group</taxon>
    </lineage>
</organism>
<dbReference type="RefSeq" id="WP_014894860.1">
    <property type="nucleotide sequence ID" value="NC_018500.1"/>
</dbReference>
<dbReference type="AlphaFoldDB" id="A0A9W3NZC0"/>
<feature type="transmembrane region" description="Helical" evidence="6">
    <location>
        <begin position="288"/>
        <end position="305"/>
    </location>
</feature>
<evidence type="ECO:0000256" key="2">
    <source>
        <dbReference type="ARBA" id="ARBA00022475"/>
    </source>
</evidence>
<feature type="transmembrane region" description="Helical" evidence="6">
    <location>
        <begin position="383"/>
        <end position="403"/>
    </location>
</feature>